<feature type="chain" id="PRO_5046454070" evidence="2">
    <location>
        <begin position="32"/>
        <end position="503"/>
    </location>
</feature>
<evidence type="ECO:0000313" key="6">
    <source>
        <dbReference type="Proteomes" id="UP001500466"/>
    </source>
</evidence>
<dbReference type="InterPro" id="IPR001460">
    <property type="entry name" value="PCN-bd_Tpept"/>
</dbReference>
<dbReference type="InterPro" id="IPR050515">
    <property type="entry name" value="Beta-lactam/transpept"/>
</dbReference>
<feature type="compositionally biased region" description="Polar residues" evidence="1">
    <location>
        <begin position="239"/>
        <end position="256"/>
    </location>
</feature>
<organism evidence="5 6">
    <name type="scientific">Yinghuangia aomiensis</name>
    <dbReference type="NCBI Taxonomy" id="676205"/>
    <lineage>
        <taxon>Bacteria</taxon>
        <taxon>Bacillati</taxon>
        <taxon>Actinomycetota</taxon>
        <taxon>Actinomycetes</taxon>
        <taxon>Kitasatosporales</taxon>
        <taxon>Streptomycetaceae</taxon>
        <taxon>Yinghuangia</taxon>
    </lineage>
</organism>
<dbReference type="Pfam" id="PF21922">
    <property type="entry name" value="PBP_dimer_2"/>
    <property type="match status" value="1"/>
</dbReference>
<evidence type="ECO:0000259" key="3">
    <source>
        <dbReference type="Pfam" id="PF00905"/>
    </source>
</evidence>
<evidence type="ECO:0000313" key="5">
    <source>
        <dbReference type="EMBL" id="GAA4950790.1"/>
    </source>
</evidence>
<dbReference type="EMBL" id="BAABHS010000003">
    <property type="protein sequence ID" value="GAA4950790.1"/>
    <property type="molecule type" value="Genomic_DNA"/>
</dbReference>
<dbReference type="SUPFAM" id="SSF56601">
    <property type="entry name" value="beta-lactamase/transpeptidase-like"/>
    <property type="match status" value="1"/>
</dbReference>
<feature type="signal peptide" evidence="2">
    <location>
        <begin position="1"/>
        <end position="31"/>
    </location>
</feature>
<sequence length="503" mass="53722">MNKPLRKVSIFCLVLVAALMLRANWVQVVKAADYADNPNNNRRVYESYSHPRGDFLVDGKPITGSEDSDSKKYEYVRTYLNGPMYAPVTGFKSQFYGSSFLESVDDSILTGDDDRLFVRRVIDTITGKDRRGGNVALTINGKAQEAAYNSLVSQNKTGAVAAIDPATGKILTLVSTPSFDPGKLSTNDKKVQDQAWKALEQDPAKPSENRAIRTTYAPGSTFKLITAAAALSSGQYANPDAPTNFQSPSRYPNSNKELIDQAGPGKCAGATLKVALEYSCNTVFAGIGTQLGDDAVKKQAEAFGFNDFGKYNYQSPTGVDTKNNMEIPTRVSASLFPSNKDGAATMRASIGQQDVQATPLQMASVVATIANNGKMMQPYLVDSLKSQNMDTIEQTSPKQISEAVSPTVAGQLQDMMQGVVTEGTCKTAQIPGVKVGGKTGTAQRGVNNKDNPYAWFVSYGEVDGKKVAVAVVIEDSNADRDDISGCGSAAPTAVAVMKAVLGK</sequence>
<dbReference type="InterPro" id="IPR012338">
    <property type="entry name" value="Beta-lactam/transpept-like"/>
</dbReference>
<dbReference type="RefSeq" id="WP_345673972.1">
    <property type="nucleotide sequence ID" value="NZ_BAABHS010000003.1"/>
</dbReference>
<evidence type="ECO:0000256" key="2">
    <source>
        <dbReference type="SAM" id="SignalP"/>
    </source>
</evidence>
<dbReference type="Gene3D" id="3.40.710.10">
    <property type="entry name" value="DD-peptidase/beta-lactamase superfamily"/>
    <property type="match status" value="1"/>
</dbReference>
<dbReference type="PANTHER" id="PTHR30627:SF24">
    <property type="entry name" value="PENICILLIN-BINDING PROTEIN 4B"/>
    <property type="match status" value="1"/>
</dbReference>
<feature type="domain" description="Penicillin-binding protein transpeptidase" evidence="3">
    <location>
        <begin position="158"/>
        <end position="494"/>
    </location>
</feature>
<name>A0ABP9GYX2_9ACTN</name>
<keyword evidence="2" id="KW-0732">Signal</keyword>
<gene>
    <name evidence="5" type="ORF">GCM10023205_09420</name>
</gene>
<evidence type="ECO:0000259" key="4">
    <source>
        <dbReference type="Pfam" id="PF21922"/>
    </source>
</evidence>
<feature type="region of interest" description="Disordered" evidence="1">
    <location>
        <begin position="239"/>
        <end position="258"/>
    </location>
</feature>
<keyword evidence="6" id="KW-1185">Reference proteome</keyword>
<protein>
    <submittedName>
        <fullName evidence="5">Penicillin-binding transpeptidase domain-containing protein</fullName>
    </submittedName>
</protein>
<dbReference type="InterPro" id="IPR054120">
    <property type="entry name" value="PBPA_dimer"/>
</dbReference>
<dbReference type="Pfam" id="PF00905">
    <property type="entry name" value="Transpeptidase"/>
    <property type="match status" value="1"/>
</dbReference>
<accession>A0ABP9GYX2</accession>
<feature type="domain" description="Penicillin binding protein A dimerisation" evidence="4">
    <location>
        <begin position="52"/>
        <end position="135"/>
    </location>
</feature>
<dbReference type="Proteomes" id="UP001500466">
    <property type="component" value="Unassembled WGS sequence"/>
</dbReference>
<comment type="caution">
    <text evidence="5">The sequence shown here is derived from an EMBL/GenBank/DDBJ whole genome shotgun (WGS) entry which is preliminary data.</text>
</comment>
<proteinExistence type="predicted"/>
<dbReference type="Gene3D" id="3.90.1310.10">
    <property type="entry name" value="Penicillin-binding protein 2a (Domain 2)"/>
    <property type="match status" value="1"/>
</dbReference>
<reference evidence="6" key="1">
    <citation type="journal article" date="2019" name="Int. J. Syst. Evol. Microbiol.">
        <title>The Global Catalogue of Microorganisms (GCM) 10K type strain sequencing project: providing services to taxonomists for standard genome sequencing and annotation.</title>
        <authorList>
            <consortium name="The Broad Institute Genomics Platform"/>
            <consortium name="The Broad Institute Genome Sequencing Center for Infectious Disease"/>
            <person name="Wu L."/>
            <person name="Ma J."/>
        </authorList>
    </citation>
    <scope>NUCLEOTIDE SEQUENCE [LARGE SCALE GENOMIC DNA]</scope>
    <source>
        <strain evidence="6">JCM 17986</strain>
    </source>
</reference>
<evidence type="ECO:0000256" key="1">
    <source>
        <dbReference type="SAM" id="MobiDB-lite"/>
    </source>
</evidence>
<dbReference type="PANTHER" id="PTHR30627">
    <property type="entry name" value="PEPTIDOGLYCAN D,D-TRANSPEPTIDASE"/>
    <property type="match status" value="1"/>
</dbReference>